<dbReference type="Gene3D" id="1.10.10.10">
    <property type="entry name" value="Winged helix-like DNA-binding domain superfamily/Winged helix DNA-binding domain"/>
    <property type="match status" value="1"/>
</dbReference>
<protein>
    <submittedName>
        <fullName evidence="6">LysR family transcriptional regulator</fullName>
    </submittedName>
</protein>
<evidence type="ECO:0000313" key="7">
    <source>
        <dbReference type="Proteomes" id="UP001499882"/>
    </source>
</evidence>
<keyword evidence="3" id="KW-0238">DNA-binding</keyword>
<dbReference type="Gene3D" id="3.40.190.290">
    <property type="match status" value="1"/>
</dbReference>
<evidence type="ECO:0000259" key="5">
    <source>
        <dbReference type="PROSITE" id="PS50931"/>
    </source>
</evidence>
<dbReference type="CDD" id="cd05466">
    <property type="entry name" value="PBP2_LTTR_substrate"/>
    <property type="match status" value="1"/>
</dbReference>
<keyword evidence="2" id="KW-0805">Transcription regulation</keyword>
<dbReference type="InterPro" id="IPR005119">
    <property type="entry name" value="LysR_subst-bd"/>
</dbReference>
<dbReference type="InterPro" id="IPR036388">
    <property type="entry name" value="WH-like_DNA-bd_sf"/>
</dbReference>
<proteinExistence type="inferred from homology"/>
<dbReference type="SUPFAM" id="SSF53850">
    <property type="entry name" value="Periplasmic binding protein-like II"/>
    <property type="match status" value="1"/>
</dbReference>
<evidence type="ECO:0000256" key="1">
    <source>
        <dbReference type="ARBA" id="ARBA00009437"/>
    </source>
</evidence>
<evidence type="ECO:0000256" key="4">
    <source>
        <dbReference type="ARBA" id="ARBA00023163"/>
    </source>
</evidence>
<dbReference type="Proteomes" id="UP001499882">
    <property type="component" value="Unassembled WGS sequence"/>
</dbReference>
<dbReference type="SUPFAM" id="SSF46785">
    <property type="entry name" value="Winged helix' DNA-binding domain"/>
    <property type="match status" value="1"/>
</dbReference>
<dbReference type="PROSITE" id="PS50931">
    <property type="entry name" value="HTH_LYSR"/>
    <property type="match status" value="1"/>
</dbReference>
<comment type="caution">
    <text evidence="6">The sequence shown here is derived from an EMBL/GenBank/DDBJ whole genome shotgun (WGS) entry which is preliminary data.</text>
</comment>
<keyword evidence="7" id="KW-1185">Reference proteome</keyword>
<accession>A0ABP8YQ88</accession>
<dbReference type="PANTHER" id="PTHR30346:SF28">
    <property type="entry name" value="HTH-TYPE TRANSCRIPTIONAL REGULATOR CYNR"/>
    <property type="match status" value="1"/>
</dbReference>
<name>A0ABP8YQ88_9ACTN</name>
<sequence>MRIEQLEYLAAVTQHGSLRRASEQLHISQPALSEAVTKLERELGVTLLDRRRSGARISQRGGELQQYMVEVLEAVDRLRTAAGDQQAGHPVVRIGTVSTATSTLLVPAVREFRGTHSGSTVEVLNLQQAEIDQGLREGILDLGLVNTLAGDDPPTDLVSTTLVHGRPVAVLSAGHPLTAYDEVTPDQLRAEPFVAMRAGYLMHRFVHRLFGQDMPSVSYTTDGAELGKIMVAEGLGPTVLPDYSVVGDPMERAGLITYRPLAGDRTSVSLVLRQRRQQHVPRAVRDLETALLSLARAHRNGSTGTDRSEPNGSR</sequence>
<comment type="similarity">
    <text evidence="1">Belongs to the LysR transcriptional regulatory family.</text>
</comment>
<organism evidence="6 7">
    <name type="scientific">Nocardioides endophyticus</name>
    <dbReference type="NCBI Taxonomy" id="1353775"/>
    <lineage>
        <taxon>Bacteria</taxon>
        <taxon>Bacillati</taxon>
        <taxon>Actinomycetota</taxon>
        <taxon>Actinomycetes</taxon>
        <taxon>Propionibacteriales</taxon>
        <taxon>Nocardioidaceae</taxon>
        <taxon>Nocardioides</taxon>
    </lineage>
</organism>
<feature type="domain" description="HTH lysR-type" evidence="5">
    <location>
        <begin position="1"/>
        <end position="58"/>
    </location>
</feature>
<dbReference type="InterPro" id="IPR000847">
    <property type="entry name" value="LysR_HTH_N"/>
</dbReference>
<gene>
    <name evidence="6" type="ORF">GCM10023350_20790</name>
</gene>
<evidence type="ECO:0000256" key="3">
    <source>
        <dbReference type="ARBA" id="ARBA00023125"/>
    </source>
</evidence>
<reference evidence="7" key="1">
    <citation type="journal article" date="2019" name="Int. J. Syst. Evol. Microbiol.">
        <title>The Global Catalogue of Microorganisms (GCM) 10K type strain sequencing project: providing services to taxonomists for standard genome sequencing and annotation.</title>
        <authorList>
            <consortium name="The Broad Institute Genomics Platform"/>
            <consortium name="The Broad Institute Genome Sequencing Center for Infectious Disease"/>
            <person name="Wu L."/>
            <person name="Ma J."/>
        </authorList>
    </citation>
    <scope>NUCLEOTIDE SEQUENCE [LARGE SCALE GENOMIC DNA]</scope>
    <source>
        <strain evidence="7">JCM 18532</strain>
    </source>
</reference>
<keyword evidence="4" id="KW-0804">Transcription</keyword>
<dbReference type="RefSeq" id="WP_345526700.1">
    <property type="nucleotide sequence ID" value="NZ_BAABKN010000014.1"/>
</dbReference>
<dbReference type="EMBL" id="BAABKN010000014">
    <property type="protein sequence ID" value="GAA4736769.1"/>
    <property type="molecule type" value="Genomic_DNA"/>
</dbReference>
<dbReference type="PANTHER" id="PTHR30346">
    <property type="entry name" value="TRANSCRIPTIONAL DUAL REGULATOR HCAR-RELATED"/>
    <property type="match status" value="1"/>
</dbReference>
<dbReference type="PRINTS" id="PR00039">
    <property type="entry name" value="HTHLYSR"/>
</dbReference>
<evidence type="ECO:0000256" key="2">
    <source>
        <dbReference type="ARBA" id="ARBA00023015"/>
    </source>
</evidence>
<dbReference type="InterPro" id="IPR036390">
    <property type="entry name" value="WH_DNA-bd_sf"/>
</dbReference>
<dbReference type="Pfam" id="PF00126">
    <property type="entry name" value="HTH_1"/>
    <property type="match status" value="1"/>
</dbReference>
<dbReference type="Pfam" id="PF03466">
    <property type="entry name" value="LysR_substrate"/>
    <property type="match status" value="1"/>
</dbReference>
<evidence type="ECO:0000313" key="6">
    <source>
        <dbReference type="EMBL" id="GAA4736769.1"/>
    </source>
</evidence>